<protein>
    <submittedName>
        <fullName evidence="2">Related to conserved hypothetical Ustilaginaceae-specific protein</fullName>
    </submittedName>
</protein>
<sequence>MKTALPAILAVLTLSAGGALAANEAVHYAPVGGPQPGICGPEGCFYEDNLYGLSRNPPAFHALCTPYPSYYSAPHDSRSRACFDIGTYLEGSLSNPHPQRLYGFVDESDTRFVLLAGQSVTVNNRVHLVVSEPQQPQYWGTGCAEVRHYELPWYNLQYVQVWCPGLQQPILIYSS</sequence>
<evidence type="ECO:0000313" key="3">
    <source>
        <dbReference type="Proteomes" id="UP000324022"/>
    </source>
</evidence>
<accession>A0A5C3DTM0</accession>
<dbReference type="Proteomes" id="UP000324022">
    <property type="component" value="Unassembled WGS sequence"/>
</dbReference>
<organism evidence="2 3">
    <name type="scientific">Ustilago trichophora</name>
    <dbReference type="NCBI Taxonomy" id="86804"/>
    <lineage>
        <taxon>Eukaryota</taxon>
        <taxon>Fungi</taxon>
        <taxon>Dikarya</taxon>
        <taxon>Basidiomycota</taxon>
        <taxon>Ustilaginomycotina</taxon>
        <taxon>Ustilaginomycetes</taxon>
        <taxon>Ustilaginales</taxon>
        <taxon>Ustilaginaceae</taxon>
        <taxon>Ustilago</taxon>
    </lineage>
</organism>
<dbReference type="EMBL" id="OOIN01000003">
    <property type="protein sequence ID" value="SPO21582.1"/>
    <property type="molecule type" value="Genomic_DNA"/>
</dbReference>
<keyword evidence="1" id="KW-0732">Signal</keyword>
<feature type="chain" id="PRO_5023134905" evidence="1">
    <location>
        <begin position="22"/>
        <end position="175"/>
    </location>
</feature>
<feature type="signal peptide" evidence="1">
    <location>
        <begin position="1"/>
        <end position="21"/>
    </location>
</feature>
<proteinExistence type="predicted"/>
<reference evidence="2 3" key="1">
    <citation type="submission" date="2018-03" db="EMBL/GenBank/DDBJ databases">
        <authorList>
            <person name="Guldener U."/>
        </authorList>
    </citation>
    <scope>NUCLEOTIDE SEQUENCE [LARGE SCALE GENOMIC DNA]</scope>
    <source>
        <strain evidence="2 3">NBRC100155</strain>
    </source>
</reference>
<evidence type="ECO:0000313" key="2">
    <source>
        <dbReference type="EMBL" id="SPO21582.1"/>
    </source>
</evidence>
<keyword evidence="3" id="KW-1185">Reference proteome</keyword>
<evidence type="ECO:0000256" key="1">
    <source>
        <dbReference type="SAM" id="SignalP"/>
    </source>
</evidence>
<name>A0A5C3DTM0_9BASI</name>
<gene>
    <name evidence="2" type="ORF">UTRI_10053</name>
</gene>
<dbReference type="AlphaFoldDB" id="A0A5C3DTM0"/>